<dbReference type="EMBL" id="AMGY01000001">
    <property type="protein sequence ID" value="EXJ92797.1"/>
    <property type="molecule type" value="Genomic_DNA"/>
</dbReference>
<dbReference type="RefSeq" id="XP_007729687.1">
    <property type="nucleotide sequence ID" value="XM_007731497.1"/>
</dbReference>
<gene>
    <name evidence="1" type="ORF">A1O3_01350</name>
</gene>
<dbReference type="OrthoDB" id="3692364at2759"/>
<comment type="caution">
    <text evidence="1">The sequence shown here is derived from an EMBL/GenBank/DDBJ whole genome shotgun (WGS) entry which is preliminary data.</text>
</comment>
<proteinExistence type="predicted"/>
<keyword evidence="2" id="KW-1185">Reference proteome</keyword>
<evidence type="ECO:0000313" key="2">
    <source>
        <dbReference type="Proteomes" id="UP000019478"/>
    </source>
</evidence>
<evidence type="ECO:0000313" key="1">
    <source>
        <dbReference type="EMBL" id="EXJ92797.1"/>
    </source>
</evidence>
<sequence>MAQHRCKIIICTACKRSHQEWFKISTDQAALVLSNWSDLTKRESLYDSNRTLTVRWRQRIESFDGDITARALLDVLDAEAVSKQEEETVATVQMNLNQGDSECVTAPIALDLAQQDKMLTFFHDFMSLLAINEDVDAVPSHLEAPNREVLPSPSTAVDLEIPAIIATVGYYAKWSNLVL</sequence>
<reference evidence="1 2" key="1">
    <citation type="submission" date="2013-03" db="EMBL/GenBank/DDBJ databases">
        <title>The Genome Sequence of Capronia epimyces CBS 606.96.</title>
        <authorList>
            <consortium name="The Broad Institute Genomics Platform"/>
            <person name="Cuomo C."/>
            <person name="de Hoog S."/>
            <person name="Gorbushina A."/>
            <person name="Walker B."/>
            <person name="Young S.K."/>
            <person name="Zeng Q."/>
            <person name="Gargeya S."/>
            <person name="Fitzgerald M."/>
            <person name="Haas B."/>
            <person name="Abouelleil A."/>
            <person name="Allen A.W."/>
            <person name="Alvarado L."/>
            <person name="Arachchi H.M."/>
            <person name="Berlin A.M."/>
            <person name="Chapman S.B."/>
            <person name="Gainer-Dewar J."/>
            <person name="Goldberg J."/>
            <person name="Griggs A."/>
            <person name="Gujja S."/>
            <person name="Hansen M."/>
            <person name="Howarth C."/>
            <person name="Imamovic A."/>
            <person name="Ireland A."/>
            <person name="Larimer J."/>
            <person name="McCowan C."/>
            <person name="Murphy C."/>
            <person name="Pearson M."/>
            <person name="Poon T.W."/>
            <person name="Priest M."/>
            <person name="Roberts A."/>
            <person name="Saif S."/>
            <person name="Shea T."/>
            <person name="Sisk P."/>
            <person name="Sykes S."/>
            <person name="Wortman J."/>
            <person name="Nusbaum C."/>
            <person name="Birren B."/>
        </authorList>
    </citation>
    <scope>NUCLEOTIDE SEQUENCE [LARGE SCALE GENOMIC DNA]</scope>
    <source>
        <strain evidence="1 2">CBS 606.96</strain>
    </source>
</reference>
<organism evidence="1 2">
    <name type="scientific">Capronia epimyces CBS 606.96</name>
    <dbReference type="NCBI Taxonomy" id="1182542"/>
    <lineage>
        <taxon>Eukaryota</taxon>
        <taxon>Fungi</taxon>
        <taxon>Dikarya</taxon>
        <taxon>Ascomycota</taxon>
        <taxon>Pezizomycotina</taxon>
        <taxon>Eurotiomycetes</taxon>
        <taxon>Chaetothyriomycetidae</taxon>
        <taxon>Chaetothyriales</taxon>
        <taxon>Herpotrichiellaceae</taxon>
        <taxon>Capronia</taxon>
    </lineage>
</organism>
<dbReference type="GeneID" id="19165487"/>
<dbReference type="HOGENOM" id="CLU_1503260_0_0_1"/>
<dbReference type="Proteomes" id="UP000019478">
    <property type="component" value="Unassembled WGS sequence"/>
</dbReference>
<accession>W9YIT2</accession>
<name>W9YIT2_9EURO</name>
<protein>
    <submittedName>
        <fullName evidence="1">Uncharacterized protein</fullName>
    </submittedName>
</protein>
<dbReference type="AlphaFoldDB" id="W9YIT2"/>